<name>A0A327PQX6_9BACT</name>
<dbReference type="GO" id="GO:0033468">
    <property type="term" value="P:CMP-keto-3-deoxy-D-manno-octulosonic acid biosynthetic process"/>
    <property type="evidence" value="ECO:0007669"/>
    <property type="project" value="UniProtKB-UniRule"/>
</dbReference>
<evidence type="ECO:0000256" key="2">
    <source>
        <dbReference type="ARBA" id="ARBA00022695"/>
    </source>
</evidence>
<dbReference type="AlphaFoldDB" id="A0A327PQX6"/>
<keyword evidence="3 4" id="KW-0448">Lipopolysaccharide biosynthesis</keyword>
<keyword evidence="6" id="KW-1185">Reference proteome</keyword>
<protein>
    <recommendedName>
        <fullName evidence="4">3-deoxy-manno-octulosonate cytidylyltransferase</fullName>
        <ecNumber evidence="4">2.7.7.38</ecNumber>
    </recommendedName>
    <alternativeName>
        <fullName evidence="4">CMP-2-keto-3-deoxyoctulosonic acid synthase</fullName>
        <shortName evidence="4">CKS</shortName>
        <shortName evidence="4">CMP-KDO synthase</shortName>
    </alternativeName>
</protein>
<dbReference type="UniPathway" id="UPA00358">
    <property type="reaction ID" value="UER00476"/>
</dbReference>
<dbReference type="SUPFAM" id="SSF53448">
    <property type="entry name" value="Nucleotide-diphospho-sugar transferases"/>
    <property type="match status" value="1"/>
</dbReference>
<keyword evidence="1 4" id="KW-0808">Transferase</keyword>
<dbReference type="Pfam" id="PF02348">
    <property type="entry name" value="CTP_transf_3"/>
    <property type="match status" value="1"/>
</dbReference>
<reference evidence="5 6" key="1">
    <citation type="submission" date="2018-06" db="EMBL/GenBank/DDBJ databases">
        <title>Genomic Encyclopedia of Archaeal and Bacterial Type Strains, Phase II (KMG-II): from individual species to whole genera.</title>
        <authorList>
            <person name="Goeker M."/>
        </authorList>
    </citation>
    <scope>NUCLEOTIDE SEQUENCE [LARGE SCALE GENOMIC DNA]</scope>
    <source>
        <strain evidence="5 6">DSM 23446</strain>
    </source>
</reference>
<accession>A0A327PQX6</accession>
<evidence type="ECO:0000256" key="4">
    <source>
        <dbReference type="HAMAP-Rule" id="MF_00057"/>
    </source>
</evidence>
<dbReference type="CDD" id="cd02517">
    <property type="entry name" value="CMP-KDO-Synthetase"/>
    <property type="match status" value="1"/>
</dbReference>
<dbReference type="OrthoDB" id="9815559at2"/>
<evidence type="ECO:0000256" key="3">
    <source>
        <dbReference type="ARBA" id="ARBA00022985"/>
    </source>
</evidence>
<proteinExistence type="inferred from homology"/>
<gene>
    <name evidence="4" type="primary">kdsB</name>
    <name evidence="5" type="ORF">LV83_01060</name>
</gene>
<sequence>MPKIAALIPARYASTRLPAKLVQDLGGKSVIQRTYLSTLATNVFDEVWVVTDHIEIKKQVEEVGGNVFYSETAHESGSDRIAEALEKVEAEIIVNVQGDEPFQDEKSLKDLVEVFEDKTVEIASLKTLISEDEAQNPNFVKVITDHKGDALYFSRSPIPYNRDKIRELQYWKHIGIYAYRREALIHYTSLEKSTLEKVEMLEQLRLLENSFKIRMVSTVHHAVAIDTLEDLERARSILGLRN</sequence>
<dbReference type="NCBIfam" id="TIGR00466">
    <property type="entry name" value="kdsB"/>
    <property type="match status" value="1"/>
</dbReference>
<dbReference type="InterPro" id="IPR029044">
    <property type="entry name" value="Nucleotide-diphossugar_trans"/>
</dbReference>
<dbReference type="GO" id="GO:0005829">
    <property type="term" value="C:cytosol"/>
    <property type="evidence" value="ECO:0007669"/>
    <property type="project" value="TreeGrafter"/>
</dbReference>
<dbReference type="NCBIfam" id="NF009905">
    <property type="entry name" value="PRK13368.1"/>
    <property type="match status" value="1"/>
</dbReference>
<dbReference type="GO" id="GO:0009103">
    <property type="term" value="P:lipopolysaccharide biosynthetic process"/>
    <property type="evidence" value="ECO:0007669"/>
    <property type="project" value="UniProtKB-UniRule"/>
</dbReference>
<dbReference type="PANTHER" id="PTHR42866:SF2">
    <property type="entry name" value="3-DEOXY-MANNO-OCTULOSONATE CYTIDYLYLTRANSFERASE, MITOCHONDRIAL"/>
    <property type="match status" value="1"/>
</dbReference>
<dbReference type="RefSeq" id="WP_111610473.1">
    <property type="nucleotide sequence ID" value="NZ_QLLK01000002.1"/>
</dbReference>
<evidence type="ECO:0000313" key="6">
    <source>
        <dbReference type="Proteomes" id="UP000249610"/>
    </source>
</evidence>
<keyword evidence="2 4" id="KW-0548">Nucleotidyltransferase</keyword>
<dbReference type="InterPro" id="IPR003329">
    <property type="entry name" value="Cytidylyl_trans"/>
</dbReference>
<dbReference type="GO" id="GO:0008690">
    <property type="term" value="F:3-deoxy-manno-octulosonate cytidylyltransferase activity"/>
    <property type="evidence" value="ECO:0007669"/>
    <property type="project" value="UniProtKB-UniRule"/>
</dbReference>
<comment type="subcellular location">
    <subcellularLocation>
        <location evidence="4">Cytoplasm</location>
    </subcellularLocation>
</comment>
<evidence type="ECO:0000256" key="1">
    <source>
        <dbReference type="ARBA" id="ARBA00022679"/>
    </source>
</evidence>
<dbReference type="EMBL" id="QLLK01000002">
    <property type="protein sequence ID" value="RAI94153.1"/>
    <property type="molecule type" value="Genomic_DNA"/>
</dbReference>
<dbReference type="Gene3D" id="3.90.550.10">
    <property type="entry name" value="Spore Coat Polysaccharide Biosynthesis Protein SpsA, Chain A"/>
    <property type="match status" value="1"/>
</dbReference>
<organism evidence="5 6">
    <name type="scientific">Algoriphagus yeomjeoni</name>
    <dbReference type="NCBI Taxonomy" id="291403"/>
    <lineage>
        <taxon>Bacteria</taxon>
        <taxon>Pseudomonadati</taxon>
        <taxon>Bacteroidota</taxon>
        <taxon>Cytophagia</taxon>
        <taxon>Cytophagales</taxon>
        <taxon>Cyclobacteriaceae</taxon>
        <taxon>Algoriphagus</taxon>
    </lineage>
</organism>
<dbReference type="PANTHER" id="PTHR42866">
    <property type="entry name" value="3-DEOXY-MANNO-OCTULOSONATE CYTIDYLYLTRANSFERASE"/>
    <property type="match status" value="1"/>
</dbReference>
<comment type="catalytic activity">
    <reaction evidence="4">
        <text>3-deoxy-alpha-D-manno-oct-2-ulosonate + CTP = CMP-3-deoxy-beta-D-manno-octulosonate + diphosphate</text>
        <dbReference type="Rhea" id="RHEA:23448"/>
        <dbReference type="ChEBI" id="CHEBI:33019"/>
        <dbReference type="ChEBI" id="CHEBI:37563"/>
        <dbReference type="ChEBI" id="CHEBI:85986"/>
        <dbReference type="ChEBI" id="CHEBI:85987"/>
        <dbReference type="EC" id="2.7.7.38"/>
    </reaction>
</comment>
<comment type="similarity">
    <text evidence="4">Belongs to the KdsB family.</text>
</comment>
<dbReference type="Proteomes" id="UP000249610">
    <property type="component" value="Unassembled WGS sequence"/>
</dbReference>
<evidence type="ECO:0000313" key="5">
    <source>
        <dbReference type="EMBL" id="RAI94153.1"/>
    </source>
</evidence>
<dbReference type="InterPro" id="IPR004528">
    <property type="entry name" value="KdsB"/>
</dbReference>
<comment type="function">
    <text evidence="4">Activates KDO (a required 8-carbon sugar) for incorporation into bacterial lipopolysaccharide in Gram-negative bacteria.</text>
</comment>
<dbReference type="EC" id="2.7.7.38" evidence="4"/>
<comment type="caution">
    <text evidence="5">The sequence shown here is derived from an EMBL/GenBank/DDBJ whole genome shotgun (WGS) entry which is preliminary data.</text>
</comment>
<dbReference type="HAMAP" id="MF_00057">
    <property type="entry name" value="KdsB"/>
    <property type="match status" value="1"/>
</dbReference>
<comment type="pathway">
    <text evidence="4">Nucleotide-sugar biosynthesis; CMP-3-deoxy-D-manno-octulosonate biosynthesis; CMP-3-deoxy-D-manno-octulosonate from 3-deoxy-D-manno-octulosonate and CTP: step 1/1.</text>
</comment>
<keyword evidence="4" id="KW-0963">Cytoplasm</keyword>
<dbReference type="NCBIfam" id="NF003952">
    <property type="entry name" value="PRK05450.1-5"/>
    <property type="match status" value="1"/>
</dbReference>